<evidence type="ECO:0000313" key="10">
    <source>
        <dbReference type="Proteomes" id="UP000507470"/>
    </source>
</evidence>
<dbReference type="Gene3D" id="3.30.420.10">
    <property type="entry name" value="Ribonuclease H-like superfamily/Ribonuclease H"/>
    <property type="match status" value="1"/>
</dbReference>
<dbReference type="FunFam" id="3.10.20.370:FF:000001">
    <property type="entry name" value="Retrovirus-related Pol polyprotein from transposon 17.6-like protein"/>
    <property type="match status" value="1"/>
</dbReference>
<dbReference type="GO" id="GO:0015074">
    <property type="term" value="P:DNA integration"/>
    <property type="evidence" value="ECO:0007669"/>
    <property type="project" value="InterPro"/>
</dbReference>
<feature type="compositionally biased region" description="Basic and acidic residues" evidence="7">
    <location>
        <begin position="834"/>
        <end position="844"/>
    </location>
</feature>
<dbReference type="CDD" id="cd09274">
    <property type="entry name" value="RNase_HI_RT_Ty3"/>
    <property type="match status" value="1"/>
</dbReference>
<accession>A0A6J8BP86</accession>
<dbReference type="InterPro" id="IPR000477">
    <property type="entry name" value="RT_dom"/>
</dbReference>
<dbReference type="Pfam" id="PF22938">
    <property type="entry name" value="Integrase_p58_C"/>
    <property type="match status" value="1"/>
</dbReference>
<dbReference type="OrthoDB" id="116078at2759"/>
<feature type="domain" description="Integrase catalytic" evidence="8">
    <location>
        <begin position="471"/>
        <end position="630"/>
    </location>
</feature>
<dbReference type="InterPro" id="IPR001584">
    <property type="entry name" value="Integrase_cat-core"/>
</dbReference>
<dbReference type="InterPro" id="IPR043128">
    <property type="entry name" value="Rev_trsase/Diguanyl_cyclase"/>
</dbReference>
<dbReference type="Gene3D" id="3.10.10.10">
    <property type="entry name" value="HIV Type 1 Reverse Transcriptase, subunit A, domain 1"/>
    <property type="match status" value="1"/>
</dbReference>
<dbReference type="AlphaFoldDB" id="A0A6J8BP86"/>
<dbReference type="Gene3D" id="3.10.20.370">
    <property type="match status" value="1"/>
</dbReference>
<dbReference type="GO" id="GO:0004519">
    <property type="term" value="F:endonuclease activity"/>
    <property type="evidence" value="ECO:0007669"/>
    <property type="project" value="UniProtKB-KW"/>
</dbReference>
<dbReference type="Gene3D" id="3.30.70.270">
    <property type="match status" value="1"/>
</dbReference>
<dbReference type="InterPro" id="IPR043502">
    <property type="entry name" value="DNA/RNA_pol_sf"/>
</dbReference>
<keyword evidence="6" id="KW-0695">RNA-directed DNA polymerase</keyword>
<dbReference type="Pfam" id="PF17921">
    <property type="entry name" value="Integrase_H2C2"/>
    <property type="match status" value="1"/>
</dbReference>
<keyword evidence="10" id="KW-1185">Reference proteome</keyword>
<dbReference type="FunFam" id="1.10.340.70:FF:000001">
    <property type="entry name" value="Retrovirus-related Pol polyprotein from transposon gypsy-like Protein"/>
    <property type="match status" value="1"/>
</dbReference>
<evidence type="ECO:0000256" key="7">
    <source>
        <dbReference type="SAM" id="MobiDB-lite"/>
    </source>
</evidence>
<dbReference type="InterPro" id="IPR054465">
    <property type="entry name" value="Integrase_p58-like_C"/>
</dbReference>
<sequence>MCEISHVAKSLPSHNDGQNKKELRSDLHDLLNRTSDKLSRSEKQKVKRLVQEYESLFAETDSDLGKTSLVKHEIETCNAKQFKEPPRRTPFHLSKVVNDNIDKMLENKETEQLTINKDAYPLPRIDESLDHLAGNSWFSTLDCCSGYWQVELAEKDKHKTAFATRKGLFQFEHAFDLLKIKLTNSPILTHPNFNKELILDTDASNVALGGVLSQRHDDGKEKVIAYASRSMSKSERRYCVTRKELLAVVYFMKYFKPYLYGRKFTIRTDHSSLRWLLNFKNPEGQVARWIETLSVCDMHIHHRQGTQHRNDDALSRIPCKQCGYTSDWQSKMSSDCPKTEDSQVKIVTSQMPDHDRDLTLTDIQSNDPDLKQVKQWLKGHFTMRHFADNERKVVKLQTVIPLSERKQVLHYCHDAKYAGHLGMRKTLEKIRQSYYWPGLQADVRAYVAGCDKCAMRKTPRKKKRAPMAIVETSSPMERLATDILEELPETENSNRYILVVSDYYTKWTESFPMPNMEASTVVKIIVEEVIARFGVPSWIHSDQGRQYESRLFQEVSKVLDIKKTRTTPYHPQSDGMVERFNKTLVTMLSAYVQEHQRDWDKYIPFVMMAYRASEHETTGQTPNRLMFGRKSTTPLDILYEMPPSIKGIPRHKWAWELKERLEDAHSIVRQRMPGEMRRQKRYHDLKLSYESFRSGDQVYVYFPVRKTGKSPKLTSFWRGPFTILEKSGDLTYKIDCGVRGTPQIIHVDRIKLKHKQNQDGKNKNYYTKKKEQWKCGFCPTSFDCKDERDKHLASSASERLFCTEGGCFYHTYKSKNLLRHMKSKHQKDDDSDSDKEANTSKSKELLSGSSESESEDEWKRQDPGDILGQDSDESAHSDKEEKKDTGLKETENKKDDYMVTSKPDERTVVCNSIGSDNQTKDYSSTSRSESYFCWKTGTRDFCSW</sequence>
<name>A0A6J8BP86_MYTCO</name>
<feature type="compositionally biased region" description="Basic and acidic residues" evidence="7">
    <location>
        <begin position="873"/>
        <end position="904"/>
    </location>
</feature>
<dbReference type="GO" id="GO:0003676">
    <property type="term" value="F:nucleic acid binding"/>
    <property type="evidence" value="ECO:0007669"/>
    <property type="project" value="InterPro"/>
</dbReference>
<dbReference type="Pfam" id="PF00665">
    <property type="entry name" value="rve"/>
    <property type="match status" value="1"/>
</dbReference>
<dbReference type="Gene3D" id="1.10.340.70">
    <property type="match status" value="1"/>
</dbReference>
<evidence type="ECO:0000256" key="5">
    <source>
        <dbReference type="ARBA" id="ARBA00022801"/>
    </source>
</evidence>
<evidence type="ECO:0000256" key="4">
    <source>
        <dbReference type="ARBA" id="ARBA00022759"/>
    </source>
</evidence>
<evidence type="ECO:0000259" key="8">
    <source>
        <dbReference type="PROSITE" id="PS50994"/>
    </source>
</evidence>
<feature type="region of interest" description="Disordered" evidence="7">
    <location>
        <begin position="1"/>
        <end position="21"/>
    </location>
</feature>
<feature type="region of interest" description="Disordered" evidence="7">
    <location>
        <begin position="821"/>
        <end position="904"/>
    </location>
</feature>
<dbReference type="EMBL" id="CACVKT020003689">
    <property type="protein sequence ID" value="CAC5385151.1"/>
    <property type="molecule type" value="Genomic_DNA"/>
</dbReference>
<dbReference type="InterPro" id="IPR041588">
    <property type="entry name" value="Integrase_H2C2"/>
</dbReference>
<dbReference type="SUPFAM" id="SSF53098">
    <property type="entry name" value="Ribonuclease H-like"/>
    <property type="match status" value="1"/>
</dbReference>
<dbReference type="FunFam" id="3.30.420.10:FF:000032">
    <property type="entry name" value="Retrovirus-related Pol polyprotein from transposon 297-like Protein"/>
    <property type="match status" value="1"/>
</dbReference>
<evidence type="ECO:0000256" key="3">
    <source>
        <dbReference type="ARBA" id="ARBA00022722"/>
    </source>
</evidence>
<evidence type="ECO:0000313" key="9">
    <source>
        <dbReference type="EMBL" id="CAC5385151.1"/>
    </source>
</evidence>
<reference evidence="9 10" key="1">
    <citation type="submission" date="2020-06" db="EMBL/GenBank/DDBJ databases">
        <authorList>
            <person name="Li R."/>
            <person name="Bekaert M."/>
        </authorList>
    </citation>
    <scope>NUCLEOTIDE SEQUENCE [LARGE SCALE GENOMIC DNA]</scope>
    <source>
        <strain evidence="10">wild</strain>
    </source>
</reference>
<organism evidence="9 10">
    <name type="scientific">Mytilus coruscus</name>
    <name type="common">Sea mussel</name>
    <dbReference type="NCBI Taxonomy" id="42192"/>
    <lineage>
        <taxon>Eukaryota</taxon>
        <taxon>Metazoa</taxon>
        <taxon>Spiralia</taxon>
        <taxon>Lophotrochozoa</taxon>
        <taxon>Mollusca</taxon>
        <taxon>Bivalvia</taxon>
        <taxon>Autobranchia</taxon>
        <taxon>Pteriomorphia</taxon>
        <taxon>Mytilida</taxon>
        <taxon>Mytiloidea</taxon>
        <taxon>Mytilidae</taxon>
        <taxon>Mytilinae</taxon>
        <taxon>Mytilus</taxon>
    </lineage>
</organism>
<dbReference type="InterPro" id="IPR050951">
    <property type="entry name" value="Retrovirus_Pol_polyprotein"/>
</dbReference>
<keyword evidence="2" id="KW-0548">Nucleotidyltransferase</keyword>
<keyword evidence="3" id="KW-0540">Nuclease</keyword>
<dbReference type="InterPro" id="IPR036397">
    <property type="entry name" value="RNaseH_sf"/>
</dbReference>
<dbReference type="PANTHER" id="PTHR37984:SF15">
    <property type="entry name" value="INTEGRASE CATALYTIC DOMAIN-CONTAINING PROTEIN"/>
    <property type="match status" value="1"/>
</dbReference>
<dbReference type="PANTHER" id="PTHR37984">
    <property type="entry name" value="PROTEIN CBG26694"/>
    <property type="match status" value="1"/>
</dbReference>
<evidence type="ECO:0000256" key="1">
    <source>
        <dbReference type="ARBA" id="ARBA00022679"/>
    </source>
</evidence>
<dbReference type="InterPro" id="IPR041373">
    <property type="entry name" value="RT_RNaseH"/>
</dbReference>
<evidence type="ECO:0000256" key="2">
    <source>
        <dbReference type="ARBA" id="ARBA00022695"/>
    </source>
</evidence>
<keyword evidence="1" id="KW-0808">Transferase</keyword>
<dbReference type="SUPFAM" id="SSF56672">
    <property type="entry name" value="DNA/RNA polymerases"/>
    <property type="match status" value="1"/>
</dbReference>
<keyword evidence="5" id="KW-0378">Hydrolase</keyword>
<dbReference type="GO" id="GO:0016787">
    <property type="term" value="F:hydrolase activity"/>
    <property type="evidence" value="ECO:0007669"/>
    <property type="project" value="UniProtKB-KW"/>
</dbReference>
<dbReference type="InterPro" id="IPR012337">
    <property type="entry name" value="RNaseH-like_sf"/>
</dbReference>
<dbReference type="GO" id="GO:0003964">
    <property type="term" value="F:RNA-directed DNA polymerase activity"/>
    <property type="evidence" value="ECO:0007669"/>
    <property type="project" value="UniProtKB-KW"/>
</dbReference>
<protein>
    <recommendedName>
        <fullName evidence="8">Integrase catalytic domain-containing protein</fullName>
    </recommendedName>
</protein>
<dbReference type="PROSITE" id="PS50994">
    <property type="entry name" value="INTEGRASE"/>
    <property type="match status" value="1"/>
</dbReference>
<dbReference type="Proteomes" id="UP000507470">
    <property type="component" value="Unassembled WGS sequence"/>
</dbReference>
<dbReference type="Pfam" id="PF17917">
    <property type="entry name" value="RT_RNaseH"/>
    <property type="match status" value="1"/>
</dbReference>
<dbReference type="Pfam" id="PF00078">
    <property type="entry name" value="RVT_1"/>
    <property type="match status" value="1"/>
</dbReference>
<evidence type="ECO:0000256" key="6">
    <source>
        <dbReference type="ARBA" id="ARBA00022918"/>
    </source>
</evidence>
<keyword evidence="4" id="KW-0255">Endonuclease</keyword>
<proteinExistence type="predicted"/>
<gene>
    <name evidence="9" type="ORF">MCOR_20725</name>
</gene>